<evidence type="ECO:0000313" key="2">
    <source>
        <dbReference type="EMBL" id="GBC08976.1"/>
    </source>
</evidence>
<keyword evidence="4" id="KW-1185">Reference proteome</keyword>
<evidence type="ECO:0000313" key="3">
    <source>
        <dbReference type="EMBL" id="GES88213.1"/>
    </source>
</evidence>
<protein>
    <submittedName>
        <fullName evidence="2">Uncharacterized protein</fullName>
    </submittedName>
</protein>
<proteinExistence type="predicted"/>
<dbReference type="AlphaFoldDB" id="A0A2Z6S197"/>
<name>A0A2Z6S197_9GLOM</name>
<accession>A0A2Z6S197</accession>
<feature type="transmembrane region" description="Helical" evidence="1">
    <location>
        <begin position="56"/>
        <end position="75"/>
    </location>
</feature>
<reference evidence="2 4" key="1">
    <citation type="submission" date="2017-11" db="EMBL/GenBank/DDBJ databases">
        <title>The genome of Rhizophagus clarus HR1 reveals common genetic basis of auxotrophy among arbuscular mycorrhizal fungi.</title>
        <authorList>
            <person name="Kobayashi Y."/>
        </authorList>
    </citation>
    <scope>NUCLEOTIDE SEQUENCE [LARGE SCALE GENOMIC DNA]</scope>
    <source>
        <strain evidence="2 4">HR1</strain>
    </source>
</reference>
<gene>
    <name evidence="3" type="ORF">RCL2_001518000</name>
    <name evidence="2" type="ORF">RclHR1_08520002</name>
</gene>
<organism evidence="2 4">
    <name type="scientific">Rhizophagus clarus</name>
    <dbReference type="NCBI Taxonomy" id="94130"/>
    <lineage>
        <taxon>Eukaryota</taxon>
        <taxon>Fungi</taxon>
        <taxon>Fungi incertae sedis</taxon>
        <taxon>Mucoromycota</taxon>
        <taxon>Glomeromycotina</taxon>
        <taxon>Glomeromycetes</taxon>
        <taxon>Glomerales</taxon>
        <taxon>Glomeraceae</taxon>
        <taxon>Rhizophagus</taxon>
    </lineage>
</organism>
<reference evidence="3" key="2">
    <citation type="submission" date="2019-10" db="EMBL/GenBank/DDBJ databases">
        <title>Conservation and host-specific expression of non-tandemly repeated heterogenous ribosome RNA gene in arbuscular mycorrhizal fungi.</title>
        <authorList>
            <person name="Maeda T."/>
            <person name="Kobayashi Y."/>
            <person name="Nakagawa T."/>
            <person name="Ezawa T."/>
            <person name="Yamaguchi K."/>
            <person name="Bino T."/>
            <person name="Nishimoto Y."/>
            <person name="Shigenobu S."/>
            <person name="Kawaguchi M."/>
        </authorList>
    </citation>
    <scope>NUCLEOTIDE SEQUENCE</scope>
    <source>
        <strain evidence="3">HR1</strain>
    </source>
</reference>
<comment type="caution">
    <text evidence="2">The sequence shown here is derived from an EMBL/GenBank/DDBJ whole genome shotgun (WGS) entry which is preliminary data.</text>
</comment>
<dbReference type="Proteomes" id="UP000615446">
    <property type="component" value="Unassembled WGS sequence"/>
</dbReference>
<dbReference type="OrthoDB" id="2448893at2759"/>
<evidence type="ECO:0000313" key="4">
    <source>
        <dbReference type="Proteomes" id="UP000247702"/>
    </source>
</evidence>
<dbReference type="Proteomes" id="UP000247702">
    <property type="component" value="Unassembled WGS sequence"/>
</dbReference>
<sequence>MIIQRLSLCFCNGHYHGKISLQIGTILRCELTLSLFTKEINVLIMKHRERDHVVKVLSPIIGFLNSTLVLLNLIGSRSVTRRKRKALHEICIILDSPTKKKNGFNYIIAKLSNRTTTFRRWKY</sequence>
<dbReference type="EMBL" id="BLAL01000176">
    <property type="protein sequence ID" value="GES88213.1"/>
    <property type="molecule type" value="Genomic_DNA"/>
</dbReference>
<dbReference type="EMBL" id="BEXD01004262">
    <property type="protein sequence ID" value="GBC08976.1"/>
    <property type="molecule type" value="Genomic_DNA"/>
</dbReference>
<keyword evidence="1" id="KW-1133">Transmembrane helix</keyword>
<evidence type="ECO:0000256" key="1">
    <source>
        <dbReference type="SAM" id="Phobius"/>
    </source>
</evidence>
<keyword evidence="1" id="KW-0472">Membrane</keyword>
<keyword evidence="1" id="KW-0812">Transmembrane</keyword>